<sequence length="1100" mass="120945">MYRRNLKAIIVAFVLVSGFGIGTAAHVSAADTMSPQGAAQSKSVNQNVATGTKVVTGTVTDPSGETLIGLTVKVSGTNVAVATDLDGNYSIKVPAGSNELEFSYIGYQTIKRAINGQSKIDVVMQDNSEVLDEVVVTAMGITRKESSLTYATQEIKGDDLMKVQDANFVNSLQGKAAGVTITQSAGGAGGTSKILLRGNKSVMGNNSPLIVIDGIPMTNQVGGAASSWAGGESLTYSSSSEGGDALSLINPDDIESINILKGANAAALYGSAAANGVLMITTKKGKEGRVSVSVNSNVTFENPLVLPQIQNVYGANVNLAASTLTTESWGKKISEMTPEELNYSGAKLRNYAKDDISDFFETGATYNNSVSVSGGTEKVRSYFSYANSYADGMVPNNTYQRNTFSFRQSYSLFNKKLNVDLSLNYVHAQTKNRPGGGTVMNPLYDLYRMPRNIDMDYYKKNYRGEGTWTSNIYGYYNDQKQWVPDGTIELSGPMQQWAYFSPGNNNPYWITNANKGQTEEERAYGYITASYEIIPGLKIQGRLNMDRAKYKGFTKRMATTQNVAAIEDYGMYGQDLIWSNDVYVDAMLSYNKEIKDFSVSASAGWVGHTVKGETQKLWTRATYFSYTDMNQLPTRINFFEPLASWGGSNMNEYSLSSNWDKGLFFTGQVGYKDYVYLEGSYRQDWYRAFKQFEYRGTPDNYGYFSVGANTLMHRYISLPEFITHLKLRASYSEVGNSIPNEVFNKGKADLATGAIASSTYGYFDNPIPETSKSFEAGFDVSFFDSSLNWDLTYYHTGLYNNYFLQATTGGKSKPVNTGLIRNQGIETTVSYSLGFAKDWMWRTSVNFSYNDNKIVKTFKDEQGKSSKLEQKIAGGNIVVRYDEGGSYGDMYALDFRRNDDGSIYLSSNGAPQLSNNSYVYLGNMNSKFQLGWGNTISWKDLSLYFLVSGRIGGKVISLTEAYLDYQGVSKRVGDARLAAEANPDLQWNGKPAMVMPDGNLAPIEEYYKAVGGNMFGSQYVYDATNFRLAELSLGYSFHNLFGGVISNLSLSVVGRNLFFIYKDAPVDPDIALSTKNGLGAFDIFNMPATRSVGVNLKIDF</sequence>
<dbReference type="InterPro" id="IPR023996">
    <property type="entry name" value="TonB-dep_OMP_SusC/RagA"/>
</dbReference>
<proteinExistence type="inferred from homology"/>
<dbReference type="Gene3D" id="2.170.130.10">
    <property type="entry name" value="TonB-dependent receptor, plug domain"/>
    <property type="match status" value="1"/>
</dbReference>
<dbReference type="InterPro" id="IPR037066">
    <property type="entry name" value="Plug_dom_sf"/>
</dbReference>
<protein>
    <submittedName>
        <fullName evidence="10">SusC/RagA family TonB-linked outer membrane protein</fullName>
    </submittedName>
</protein>
<evidence type="ECO:0000313" key="10">
    <source>
        <dbReference type="EMBL" id="EJZ63802.1"/>
    </source>
</evidence>
<keyword evidence="5 7" id="KW-0472">Membrane</keyword>
<dbReference type="OrthoDB" id="9768177at2"/>
<dbReference type="RefSeq" id="WP_008862100.1">
    <property type="nucleotide sequence ID" value="NZ_CAXSYG010000008.1"/>
</dbReference>
<evidence type="ECO:0000256" key="2">
    <source>
        <dbReference type="ARBA" id="ARBA00022448"/>
    </source>
</evidence>
<keyword evidence="3 7" id="KW-1134">Transmembrane beta strand</keyword>
<dbReference type="InterPro" id="IPR008969">
    <property type="entry name" value="CarboxyPept-like_regulatory"/>
</dbReference>
<dbReference type="InterPro" id="IPR036942">
    <property type="entry name" value="Beta-barrel_TonB_sf"/>
</dbReference>
<dbReference type="EMBL" id="ADLE01000011">
    <property type="protein sequence ID" value="EJZ63802.1"/>
    <property type="molecule type" value="Genomic_DNA"/>
</dbReference>
<comment type="similarity">
    <text evidence="7">Belongs to the TonB-dependent receptor family.</text>
</comment>
<evidence type="ECO:0000256" key="3">
    <source>
        <dbReference type="ARBA" id="ARBA00022452"/>
    </source>
</evidence>
<keyword evidence="11" id="KW-1185">Reference proteome</keyword>
<dbReference type="PATRIC" id="fig|742726.3.peg.1719"/>
<dbReference type="Pfam" id="PF07715">
    <property type="entry name" value="Plug"/>
    <property type="match status" value="1"/>
</dbReference>
<keyword evidence="6 7" id="KW-0998">Cell outer membrane</keyword>
<dbReference type="InterPro" id="IPR012910">
    <property type="entry name" value="Plug_dom"/>
</dbReference>
<dbReference type="InterPro" id="IPR023997">
    <property type="entry name" value="TonB-dep_OMP_SusC/RagA_CS"/>
</dbReference>
<dbReference type="Gene3D" id="2.40.170.20">
    <property type="entry name" value="TonB-dependent receptor, beta-barrel domain"/>
    <property type="match status" value="1"/>
</dbReference>
<reference evidence="10 11" key="1">
    <citation type="submission" date="2012-08" db="EMBL/GenBank/DDBJ databases">
        <title>The Genome Sequence of Barnesiella intestinihominis YIT 11860.</title>
        <authorList>
            <consortium name="The Broad Institute Genome Sequencing Platform"/>
            <person name="Earl A."/>
            <person name="Ward D."/>
            <person name="Feldgarden M."/>
            <person name="Gevers D."/>
            <person name="Morotomi M."/>
            <person name="Walker B."/>
            <person name="Young S.K."/>
            <person name="Zeng Q."/>
            <person name="Gargeya S."/>
            <person name="Fitzgerald M."/>
            <person name="Haas B."/>
            <person name="Abouelleil A."/>
            <person name="Alvarado L."/>
            <person name="Arachchi H.M."/>
            <person name="Berlin A.M."/>
            <person name="Chapman S.B."/>
            <person name="Goldberg J."/>
            <person name="Griggs A."/>
            <person name="Gujja S."/>
            <person name="Hansen M."/>
            <person name="Howarth C."/>
            <person name="Imamovic A."/>
            <person name="Larimer J."/>
            <person name="McCowen C."/>
            <person name="Montmayeur A."/>
            <person name="Murphy C."/>
            <person name="Neiman D."/>
            <person name="Pearson M."/>
            <person name="Priest M."/>
            <person name="Roberts A."/>
            <person name="Saif S."/>
            <person name="Shea T."/>
            <person name="Sisk P."/>
            <person name="Sykes S."/>
            <person name="Wortman J."/>
            <person name="Nusbaum C."/>
            <person name="Birren B."/>
        </authorList>
    </citation>
    <scope>NUCLEOTIDE SEQUENCE [LARGE SCALE GENOMIC DNA]</scope>
    <source>
        <strain evidence="10 11">YIT 11860</strain>
    </source>
</reference>
<dbReference type="AlphaFoldDB" id="K0WX40"/>
<dbReference type="GeneID" id="77848890"/>
<gene>
    <name evidence="10" type="ORF">HMPREF9448_01641</name>
</gene>
<dbReference type="SMR" id="K0WX40"/>
<dbReference type="GO" id="GO:0009279">
    <property type="term" value="C:cell outer membrane"/>
    <property type="evidence" value="ECO:0007669"/>
    <property type="project" value="UniProtKB-SubCell"/>
</dbReference>
<dbReference type="Gene3D" id="2.60.40.1120">
    <property type="entry name" value="Carboxypeptidase-like, regulatory domain"/>
    <property type="match status" value="1"/>
</dbReference>
<evidence type="ECO:0000256" key="4">
    <source>
        <dbReference type="ARBA" id="ARBA00022692"/>
    </source>
</evidence>
<dbReference type="NCBIfam" id="TIGR04056">
    <property type="entry name" value="OMP_RagA_SusC"/>
    <property type="match status" value="1"/>
</dbReference>
<evidence type="ECO:0000256" key="5">
    <source>
        <dbReference type="ARBA" id="ARBA00023136"/>
    </source>
</evidence>
<dbReference type="HOGENOM" id="CLU_004317_2_0_10"/>
<keyword evidence="4 7" id="KW-0812">Transmembrane</keyword>
<dbReference type="Proteomes" id="UP000006044">
    <property type="component" value="Unassembled WGS sequence"/>
</dbReference>
<evidence type="ECO:0000256" key="7">
    <source>
        <dbReference type="PROSITE-ProRule" id="PRU01360"/>
    </source>
</evidence>
<dbReference type="NCBIfam" id="TIGR04057">
    <property type="entry name" value="SusC_RagA_signa"/>
    <property type="match status" value="1"/>
</dbReference>
<keyword evidence="2 7" id="KW-0813">Transport</keyword>
<evidence type="ECO:0000313" key="11">
    <source>
        <dbReference type="Proteomes" id="UP000006044"/>
    </source>
</evidence>
<dbReference type="STRING" id="742726.HMPREF9448_01641"/>
<evidence type="ECO:0000256" key="8">
    <source>
        <dbReference type="SAM" id="SignalP"/>
    </source>
</evidence>
<accession>K0WX40</accession>
<dbReference type="SUPFAM" id="SSF56935">
    <property type="entry name" value="Porins"/>
    <property type="match status" value="1"/>
</dbReference>
<feature type="domain" description="TonB-dependent receptor plug" evidence="9">
    <location>
        <begin position="146"/>
        <end position="277"/>
    </location>
</feature>
<evidence type="ECO:0000259" key="9">
    <source>
        <dbReference type="Pfam" id="PF07715"/>
    </source>
</evidence>
<feature type="signal peptide" evidence="8">
    <location>
        <begin position="1"/>
        <end position="29"/>
    </location>
</feature>
<evidence type="ECO:0000256" key="6">
    <source>
        <dbReference type="ARBA" id="ARBA00023237"/>
    </source>
</evidence>
<dbReference type="PROSITE" id="PS52016">
    <property type="entry name" value="TONB_DEPENDENT_REC_3"/>
    <property type="match status" value="1"/>
</dbReference>
<feature type="chain" id="PRO_5003844092" evidence="8">
    <location>
        <begin position="30"/>
        <end position="1100"/>
    </location>
</feature>
<dbReference type="Pfam" id="PF13715">
    <property type="entry name" value="CarbopepD_reg_2"/>
    <property type="match status" value="1"/>
</dbReference>
<dbReference type="SUPFAM" id="SSF49464">
    <property type="entry name" value="Carboxypeptidase regulatory domain-like"/>
    <property type="match status" value="1"/>
</dbReference>
<dbReference type="InterPro" id="IPR039426">
    <property type="entry name" value="TonB-dep_rcpt-like"/>
</dbReference>
<comment type="caution">
    <text evidence="10">The sequence shown here is derived from an EMBL/GenBank/DDBJ whole genome shotgun (WGS) entry which is preliminary data.</text>
</comment>
<dbReference type="eggNOG" id="COG4771">
    <property type="taxonomic scope" value="Bacteria"/>
</dbReference>
<name>K0WX40_9BACT</name>
<keyword evidence="8" id="KW-0732">Signal</keyword>
<organism evidence="10 11">
    <name type="scientific">Barnesiella intestinihominis YIT 11860</name>
    <dbReference type="NCBI Taxonomy" id="742726"/>
    <lineage>
        <taxon>Bacteria</taxon>
        <taxon>Pseudomonadati</taxon>
        <taxon>Bacteroidota</taxon>
        <taxon>Bacteroidia</taxon>
        <taxon>Bacteroidales</taxon>
        <taxon>Barnesiellaceae</taxon>
        <taxon>Barnesiella</taxon>
    </lineage>
</organism>
<evidence type="ECO:0000256" key="1">
    <source>
        <dbReference type="ARBA" id="ARBA00004571"/>
    </source>
</evidence>
<comment type="subcellular location">
    <subcellularLocation>
        <location evidence="1 7">Cell outer membrane</location>
        <topology evidence="1 7">Multi-pass membrane protein</topology>
    </subcellularLocation>
</comment>